<dbReference type="EMBL" id="KV722335">
    <property type="protein sequence ID" value="OCH95494.1"/>
    <property type="molecule type" value="Genomic_DNA"/>
</dbReference>
<evidence type="ECO:0000313" key="2">
    <source>
        <dbReference type="EMBL" id="OCH95494.1"/>
    </source>
</evidence>
<evidence type="ECO:0008006" key="4">
    <source>
        <dbReference type="Google" id="ProtNLM"/>
    </source>
</evidence>
<evidence type="ECO:0000256" key="1">
    <source>
        <dbReference type="SAM" id="MobiDB-lite"/>
    </source>
</evidence>
<organism evidence="2 3">
    <name type="scientific">Obba rivulosa</name>
    <dbReference type="NCBI Taxonomy" id="1052685"/>
    <lineage>
        <taxon>Eukaryota</taxon>
        <taxon>Fungi</taxon>
        <taxon>Dikarya</taxon>
        <taxon>Basidiomycota</taxon>
        <taxon>Agaricomycotina</taxon>
        <taxon>Agaricomycetes</taxon>
        <taxon>Polyporales</taxon>
        <taxon>Gelatoporiaceae</taxon>
        <taxon>Obba</taxon>
    </lineage>
</organism>
<dbReference type="PANTHER" id="PTHR28139">
    <property type="entry name" value="UPF0768 PROTEIN YBL029C-A"/>
    <property type="match status" value="1"/>
</dbReference>
<reference evidence="2 3" key="1">
    <citation type="submission" date="2016-07" db="EMBL/GenBank/DDBJ databases">
        <title>Draft genome of the white-rot fungus Obba rivulosa 3A-2.</title>
        <authorList>
            <consortium name="DOE Joint Genome Institute"/>
            <person name="Miettinen O."/>
            <person name="Riley R."/>
            <person name="Acob R."/>
            <person name="Barry K."/>
            <person name="Cullen D."/>
            <person name="De Vries R."/>
            <person name="Hainaut M."/>
            <person name="Hatakka A."/>
            <person name="Henrissat B."/>
            <person name="Hilden K."/>
            <person name="Kuo R."/>
            <person name="Labutti K."/>
            <person name="Lipzen A."/>
            <person name="Makela M.R."/>
            <person name="Sandor L."/>
            <person name="Spatafora J.W."/>
            <person name="Grigoriev I.V."/>
            <person name="Hibbett D.S."/>
        </authorList>
    </citation>
    <scope>NUCLEOTIDE SEQUENCE [LARGE SCALE GENOMIC DNA]</scope>
    <source>
        <strain evidence="2 3">3A-2</strain>
    </source>
</reference>
<feature type="region of interest" description="Disordered" evidence="1">
    <location>
        <begin position="77"/>
        <end position="123"/>
    </location>
</feature>
<dbReference type="PANTHER" id="PTHR28139:SF1">
    <property type="entry name" value="UPF0768 PROTEIN YBL029C-A"/>
    <property type="match status" value="1"/>
</dbReference>
<gene>
    <name evidence="2" type="ORF">OBBRIDRAFT_788049</name>
</gene>
<dbReference type="Proteomes" id="UP000250043">
    <property type="component" value="Unassembled WGS sequence"/>
</dbReference>
<dbReference type="OrthoDB" id="5545479at2759"/>
<accession>A0A8E2DT76</accession>
<sequence length="123" mass="13810">MDFIFCLPIIFGCPTKIKPEGDQSPRICPRCHNASVHSAKSRTWFELCWVPLIPMNSKHIWICSICQWNLPKQTGQQQGWEPAVPGFNFQPGWQGAGQPNPGSPQAMPSSYQPGYQPAYPKPN</sequence>
<proteinExistence type="predicted"/>
<keyword evidence="3" id="KW-1185">Reference proteome</keyword>
<name>A0A8E2DT76_9APHY</name>
<protein>
    <recommendedName>
        <fullName evidence="4">Zinc-ribbon 15 domain-containing protein</fullName>
    </recommendedName>
</protein>
<evidence type="ECO:0000313" key="3">
    <source>
        <dbReference type="Proteomes" id="UP000250043"/>
    </source>
</evidence>
<dbReference type="AlphaFoldDB" id="A0A8E2DT76"/>